<accession>A0AC35GBY1</accession>
<sequence length="647" mass="69843">LRMGLKTDSFPTNSRSNKMNPRDLKIKQIVETTRCTHSEAEEALQENGNELEAAVSWILDHTGDNVWTESKTRKAKKTDVVVVEEQQRPERPPRGESGNRRGGRRGGGTTRGGSNNVNWKPGQVFTRSEVAPKSTSPENANTFAPNSGSVAPPVTNAPTSTNSDNSAQASVKPAPVMKNAAGPMSFAAICALGGKKPAPPQAAPAPSSSAVPKPTTPATTPVKPMQTSQVSTSSTAKESSPAPHETPVKPSVSKPEPVTPEASSTERFTESNTVQSLTSQLKNDLGLGSTSTKQVSSPTSNLISSSASPATTALPTRGIVEFVSDLNTNKSYDYHFGFNPESSTTVEESSFKSSNNSASAQNDYRSHENDVYKSSNVDSSSPANKPLASAVSQLSNSYGMPHQQQQQGSLASQQQPRRTAFGYAETSTVSYPPESRPAVNTTPAAPVTTTPALSNYTKPAVTAQSSYSHTQQQQQHPQQMQQQQPIHQQHTSQQQMYNPMYGAYPYLNLYSPVAGRAEDTPYATPYHMPYYGMDVNSIAQMMPQMHPLQAAVPSHHQQQQQPTHRADHHQNFSDMKQTYGQSATANPNASAVNPAVQRDANISSTNVPPPPGFSGPPANMFPSQHMPHMFNVNHYPTMFMKQMPNQM</sequence>
<proteinExistence type="predicted"/>
<name>A0AC35GBY1_9BILA</name>
<reference evidence="2" key="1">
    <citation type="submission" date="2022-11" db="UniProtKB">
        <authorList>
            <consortium name="WormBaseParasite"/>
        </authorList>
    </citation>
    <scope>IDENTIFICATION</scope>
</reference>
<organism evidence="1 2">
    <name type="scientific">Panagrolaimus sp. PS1159</name>
    <dbReference type="NCBI Taxonomy" id="55785"/>
    <lineage>
        <taxon>Eukaryota</taxon>
        <taxon>Metazoa</taxon>
        <taxon>Ecdysozoa</taxon>
        <taxon>Nematoda</taxon>
        <taxon>Chromadorea</taxon>
        <taxon>Rhabditida</taxon>
        <taxon>Tylenchina</taxon>
        <taxon>Panagrolaimomorpha</taxon>
        <taxon>Panagrolaimoidea</taxon>
        <taxon>Panagrolaimidae</taxon>
        <taxon>Panagrolaimus</taxon>
    </lineage>
</organism>
<dbReference type="WBParaSite" id="PS1159_v2.g3783.t1">
    <property type="protein sequence ID" value="PS1159_v2.g3783.t1"/>
    <property type="gene ID" value="PS1159_v2.g3783"/>
</dbReference>
<evidence type="ECO:0000313" key="1">
    <source>
        <dbReference type="Proteomes" id="UP000887580"/>
    </source>
</evidence>
<evidence type="ECO:0000313" key="2">
    <source>
        <dbReference type="WBParaSite" id="PS1159_v2.g3783.t1"/>
    </source>
</evidence>
<dbReference type="Proteomes" id="UP000887580">
    <property type="component" value="Unplaced"/>
</dbReference>
<protein>
    <submittedName>
        <fullName evidence="2">UBA domain-containing protein</fullName>
    </submittedName>
</protein>